<dbReference type="AlphaFoldDB" id="A0A0F4XWZ9"/>
<accession>A0A0F4XWZ9</accession>
<proteinExistence type="predicted"/>
<sequence>MKRSPRRNVKGARIYVPTVEEYIFVRSHIYNNYRIKWNVTNLLDTLAVHRLPSHLHFSGNGMTRDGTVKMSFFLKLMITIIIPLI</sequence>
<dbReference type="Proteomes" id="UP000033662">
    <property type="component" value="Unassembled WGS sequence"/>
</dbReference>
<comment type="caution">
    <text evidence="1">The sequence shown here is derived from an EMBL/GenBank/DDBJ whole genome shotgun (WGS) entry which is preliminary data.</text>
</comment>
<organism evidence="1 2">
    <name type="scientific">Pseudomonas kilonensis</name>
    <dbReference type="NCBI Taxonomy" id="132476"/>
    <lineage>
        <taxon>Bacteria</taxon>
        <taxon>Pseudomonadati</taxon>
        <taxon>Pseudomonadota</taxon>
        <taxon>Gammaproteobacteria</taxon>
        <taxon>Pseudomonadales</taxon>
        <taxon>Pseudomonadaceae</taxon>
        <taxon>Pseudomonas</taxon>
    </lineage>
</organism>
<reference evidence="1 2" key="1">
    <citation type="submission" date="2015-03" db="EMBL/GenBank/DDBJ databases">
        <title>Pseudomonas fluorescens 1855-344 Genome sequencing and assembly.</title>
        <authorList>
            <person name="Eng W.W.H."/>
            <person name="Gan H.M."/>
            <person name="Savka M.A."/>
        </authorList>
    </citation>
    <scope>NUCLEOTIDE SEQUENCE [LARGE SCALE GENOMIC DNA]</scope>
    <source>
        <strain evidence="1 2">1855-344</strain>
    </source>
</reference>
<protein>
    <submittedName>
        <fullName evidence="1">Uncharacterized protein</fullName>
    </submittedName>
</protein>
<gene>
    <name evidence="1" type="ORF">VP02_00590</name>
</gene>
<dbReference type="EMBL" id="JZXC01000001">
    <property type="protein sequence ID" value="KKA09893.1"/>
    <property type="molecule type" value="Genomic_DNA"/>
</dbReference>
<evidence type="ECO:0000313" key="1">
    <source>
        <dbReference type="EMBL" id="KKA09893.1"/>
    </source>
</evidence>
<name>A0A0F4XWZ9_9PSED</name>
<evidence type="ECO:0000313" key="2">
    <source>
        <dbReference type="Proteomes" id="UP000033662"/>
    </source>
</evidence>